<keyword evidence="2" id="KW-1003">Cell membrane</keyword>
<feature type="transmembrane region" description="Helical" evidence="6">
    <location>
        <begin position="87"/>
        <end position="108"/>
    </location>
</feature>
<feature type="transmembrane region" description="Helical" evidence="6">
    <location>
        <begin position="256"/>
        <end position="277"/>
    </location>
</feature>
<dbReference type="Proteomes" id="UP000597761">
    <property type="component" value="Unassembled WGS sequence"/>
</dbReference>
<evidence type="ECO:0000256" key="3">
    <source>
        <dbReference type="ARBA" id="ARBA00022692"/>
    </source>
</evidence>
<evidence type="ECO:0000256" key="6">
    <source>
        <dbReference type="SAM" id="Phobius"/>
    </source>
</evidence>
<dbReference type="EMBL" id="BMJI01000001">
    <property type="protein sequence ID" value="GGC81412.1"/>
    <property type="molecule type" value="Genomic_DNA"/>
</dbReference>
<dbReference type="RefSeq" id="WP_188665866.1">
    <property type="nucleotide sequence ID" value="NZ_BMJI01000001.1"/>
</dbReference>
<dbReference type="Pfam" id="PF07690">
    <property type="entry name" value="MFS_1"/>
    <property type="match status" value="1"/>
</dbReference>
<evidence type="ECO:0000256" key="5">
    <source>
        <dbReference type="ARBA" id="ARBA00023136"/>
    </source>
</evidence>
<feature type="transmembrane region" description="Helical" evidence="6">
    <location>
        <begin position="284"/>
        <end position="305"/>
    </location>
</feature>
<keyword evidence="4 6" id="KW-1133">Transmembrane helix</keyword>
<comment type="caution">
    <text evidence="7">The sequence shown here is derived from an EMBL/GenBank/DDBJ whole genome shotgun (WGS) entry which is preliminary data.</text>
</comment>
<evidence type="ECO:0000313" key="7">
    <source>
        <dbReference type="EMBL" id="GGC81412.1"/>
    </source>
</evidence>
<protein>
    <submittedName>
        <fullName evidence="7">MFS transporter</fullName>
    </submittedName>
</protein>
<organism evidence="7 8">
    <name type="scientific">Tersicoccus solisilvae</name>
    <dbReference type="NCBI Taxonomy" id="1882339"/>
    <lineage>
        <taxon>Bacteria</taxon>
        <taxon>Bacillati</taxon>
        <taxon>Actinomycetota</taxon>
        <taxon>Actinomycetes</taxon>
        <taxon>Micrococcales</taxon>
        <taxon>Micrococcaceae</taxon>
        <taxon>Tersicoccus</taxon>
    </lineage>
</organism>
<dbReference type="SUPFAM" id="SSF103473">
    <property type="entry name" value="MFS general substrate transporter"/>
    <property type="match status" value="1"/>
</dbReference>
<reference evidence="8" key="1">
    <citation type="journal article" date="2019" name="Int. J. Syst. Evol. Microbiol.">
        <title>The Global Catalogue of Microorganisms (GCM) 10K type strain sequencing project: providing services to taxonomists for standard genome sequencing and annotation.</title>
        <authorList>
            <consortium name="The Broad Institute Genomics Platform"/>
            <consortium name="The Broad Institute Genome Sequencing Center for Infectious Disease"/>
            <person name="Wu L."/>
            <person name="Ma J."/>
        </authorList>
    </citation>
    <scope>NUCLEOTIDE SEQUENCE [LARGE SCALE GENOMIC DNA]</scope>
    <source>
        <strain evidence="8">CGMCC 1.15480</strain>
    </source>
</reference>
<feature type="transmembrane region" description="Helical" evidence="6">
    <location>
        <begin position="371"/>
        <end position="391"/>
    </location>
</feature>
<proteinExistence type="predicted"/>
<name>A0ABQ1NND2_9MICC</name>
<dbReference type="Gene3D" id="1.20.1250.20">
    <property type="entry name" value="MFS general substrate transporter like domains"/>
    <property type="match status" value="1"/>
</dbReference>
<dbReference type="InterPro" id="IPR036259">
    <property type="entry name" value="MFS_trans_sf"/>
</dbReference>
<keyword evidence="8" id="KW-1185">Reference proteome</keyword>
<feature type="transmembrane region" description="Helical" evidence="6">
    <location>
        <begin position="311"/>
        <end position="332"/>
    </location>
</feature>
<feature type="transmembrane region" description="Helical" evidence="6">
    <location>
        <begin position="344"/>
        <end position="365"/>
    </location>
</feature>
<feature type="transmembrane region" description="Helical" evidence="6">
    <location>
        <begin position="222"/>
        <end position="250"/>
    </location>
</feature>
<keyword evidence="3 6" id="KW-0812">Transmembrane</keyword>
<accession>A0ABQ1NND2</accession>
<evidence type="ECO:0000256" key="4">
    <source>
        <dbReference type="ARBA" id="ARBA00022989"/>
    </source>
</evidence>
<feature type="transmembrane region" description="Helical" evidence="6">
    <location>
        <begin position="114"/>
        <end position="137"/>
    </location>
</feature>
<sequence length="406" mass="40719">MTGAPRLSPGRAGGQPRRRGPVLRWQVGYGTFGVPQAAAPIAFALVALAVTGSAAAGAALVFAMTTAQVLGAVPVSRLGARFDSVHYLRGLIALRTLALAVLTVLAAVGVPFPWLVVPVAAAGLVNGAAYGYLRLLLNHLVEPGRLPRALGVAATLNEVTFAAAPALAALLGAISPTWALATVTALGVAPLLLIPSIPGSAPARATDPTSGRRPREPMPRGVVLWLLCAGASGAVVAAVEVGAVSFALALGLEAGWAFLFALALCAGSVTGGIWVSVRNRVPGLATVAAFLAVTAAAAGLILAAGHLVTTLAAAAVVGFLLPVLGTFYSLVVDRLAPPHRRAELFALLRTANNLGVITVSGMLALLGLRAALVGAFALLVLATVLVTVHAVRVRGALPSAPGTAHA</sequence>
<comment type="subcellular location">
    <subcellularLocation>
        <location evidence="1">Cell membrane</location>
        <topology evidence="1">Multi-pass membrane protein</topology>
    </subcellularLocation>
</comment>
<feature type="transmembrane region" description="Helical" evidence="6">
    <location>
        <begin position="178"/>
        <end position="201"/>
    </location>
</feature>
<keyword evidence="5 6" id="KW-0472">Membrane</keyword>
<evidence type="ECO:0000313" key="8">
    <source>
        <dbReference type="Proteomes" id="UP000597761"/>
    </source>
</evidence>
<gene>
    <name evidence="7" type="ORF">GCM10011512_05110</name>
</gene>
<evidence type="ECO:0000256" key="2">
    <source>
        <dbReference type="ARBA" id="ARBA00022475"/>
    </source>
</evidence>
<evidence type="ECO:0000256" key="1">
    <source>
        <dbReference type="ARBA" id="ARBA00004651"/>
    </source>
</evidence>
<dbReference type="PANTHER" id="PTHR23513:SF11">
    <property type="entry name" value="STAPHYLOFERRIN A TRANSPORTER"/>
    <property type="match status" value="1"/>
</dbReference>
<dbReference type="PANTHER" id="PTHR23513">
    <property type="entry name" value="INTEGRAL MEMBRANE EFFLUX PROTEIN-RELATED"/>
    <property type="match status" value="1"/>
</dbReference>
<feature type="transmembrane region" description="Helical" evidence="6">
    <location>
        <begin position="149"/>
        <end position="172"/>
    </location>
</feature>
<dbReference type="InterPro" id="IPR011701">
    <property type="entry name" value="MFS"/>
</dbReference>